<dbReference type="RefSeq" id="WP_107493566.1">
    <property type="nucleotide sequence ID" value="NZ_PZKC01000007.1"/>
</dbReference>
<proteinExistence type="predicted"/>
<comment type="caution">
    <text evidence="1">The sequence shown here is derived from an EMBL/GenBank/DDBJ whole genome shotgun (WGS) entry which is preliminary data.</text>
</comment>
<evidence type="ECO:0000313" key="2">
    <source>
        <dbReference type="Proteomes" id="UP000241193"/>
    </source>
</evidence>
<keyword evidence="2" id="KW-1185">Reference proteome</keyword>
<reference evidence="1 2" key="1">
    <citation type="submission" date="2018-03" db="EMBL/GenBank/DDBJ databases">
        <authorList>
            <person name="Keele B.F."/>
        </authorList>
    </citation>
    <scope>NUCLEOTIDE SEQUENCE [LARGE SCALE GENOMIC DNA]</scope>
    <source>
        <strain evidence="1 2">D20</strain>
    </source>
</reference>
<reference evidence="1 2" key="2">
    <citation type="submission" date="2018-04" db="EMBL/GenBank/DDBJ databases">
        <title>Thauera lacus sp. nov., isolated from an saline lake in Inner Mongolia, China.</title>
        <authorList>
            <person name="Liang Q.-Y."/>
        </authorList>
    </citation>
    <scope>NUCLEOTIDE SEQUENCE [LARGE SCALE GENOMIC DNA]</scope>
    <source>
        <strain evidence="1 2">D20</strain>
    </source>
</reference>
<gene>
    <name evidence="1" type="ORF">C8261_10015</name>
</gene>
<protein>
    <submittedName>
        <fullName evidence="1">Uncharacterized protein</fullName>
    </submittedName>
</protein>
<dbReference type="AlphaFoldDB" id="A0A2T4IEW3"/>
<name>A0A2T4IEW3_9RHOO</name>
<dbReference type="Proteomes" id="UP000241193">
    <property type="component" value="Unassembled WGS sequence"/>
</dbReference>
<accession>A0A2T4IEW3</accession>
<organism evidence="1 2">
    <name type="scientific">Pseudothauera lacus</name>
    <dbReference type="NCBI Taxonomy" id="2136175"/>
    <lineage>
        <taxon>Bacteria</taxon>
        <taxon>Pseudomonadati</taxon>
        <taxon>Pseudomonadota</taxon>
        <taxon>Betaproteobacteria</taxon>
        <taxon>Rhodocyclales</taxon>
        <taxon>Zoogloeaceae</taxon>
        <taxon>Pseudothauera</taxon>
    </lineage>
</organism>
<dbReference type="OrthoDB" id="9180239at2"/>
<evidence type="ECO:0000313" key="1">
    <source>
        <dbReference type="EMBL" id="PTD96246.1"/>
    </source>
</evidence>
<sequence>MDAGEVPQEGNATLGGRRKAMYARGADGRLGTVASAGWEVEEIVTRQAVDELDRRAAAALAGVHAGTASLLEYHMYRARMDDSLLAQSTGLWRWRVRRHLRPAVFARLSTALLTRYAAALGIDVATLTSTPPR</sequence>
<dbReference type="EMBL" id="PZKC01000007">
    <property type="protein sequence ID" value="PTD96246.1"/>
    <property type="molecule type" value="Genomic_DNA"/>
</dbReference>